<dbReference type="OrthoDB" id="2796204at2759"/>
<dbReference type="SUPFAM" id="SSF52540">
    <property type="entry name" value="P-loop containing nucleoside triphosphate hydrolases"/>
    <property type="match status" value="1"/>
</dbReference>
<feature type="compositionally biased region" description="Polar residues" evidence="1">
    <location>
        <begin position="1"/>
        <end position="14"/>
    </location>
</feature>
<evidence type="ECO:0000313" key="4">
    <source>
        <dbReference type="Proteomes" id="UP000703269"/>
    </source>
</evidence>
<dbReference type="EMBL" id="BPQB01000064">
    <property type="protein sequence ID" value="GJE96835.1"/>
    <property type="molecule type" value="Genomic_DNA"/>
</dbReference>
<feature type="transmembrane region" description="Helical" evidence="2">
    <location>
        <begin position="415"/>
        <end position="433"/>
    </location>
</feature>
<feature type="region of interest" description="Disordered" evidence="1">
    <location>
        <begin position="1"/>
        <end position="24"/>
    </location>
</feature>
<evidence type="ECO:0000313" key="3">
    <source>
        <dbReference type="EMBL" id="GJE96835.1"/>
    </source>
</evidence>
<feature type="compositionally biased region" description="Low complexity" evidence="1">
    <location>
        <begin position="15"/>
        <end position="24"/>
    </location>
</feature>
<evidence type="ECO:0000256" key="2">
    <source>
        <dbReference type="SAM" id="Phobius"/>
    </source>
</evidence>
<keyword evidence="4" id="KW-1185">Reference proteome</keyword>
<reference evidence="3 4" key="1">
    <citation type="submission" date="2021-08" db="EMBL/GenBank/DDBJ databases">
        <title>Draft Genome Sequence of Phanerochaete sordida strain YK-624.</title>
        <authorList>
            <person name="Mori T."/>
            <person name="Dohra H."/>
            <person name="Suzuki T."/>
            <person name="Kawagishi H."/>
            <person name="Hirai H."/>
        </authorList>
    </citation>
    <scope>NUCLEOTIDE SEQUENCE [LARGE SCALE GENOMIC DNA]</scope>
    <source>
        <strain evidence="3 4">YK-624</strain>
    </source>
</reference>
<protein>
    <recommendedName>
        <fullName evidence="5">G domain-containing protein</fullName>
    </recommendedName>
</protein>
<dbReference type="Proteomes" id="UP000703269">
    <property type="component" value="Unassembled WGS sequence"/>
</dbReference>
<dbReference type="InterPro" id="IPR027417">
    <property type="entry name" value="P-loop_NTPase"/>
</dbReference>
<proteinExistence type="predicted"/>
<evidence type="ECO:0008006" key="5">
    <source>
        <dbReference type="Google" id="ProtNLM"/>
    </source>
</evidence>
<name>A0A9P3LIY4_9APHY</name>
<organism evidence="3 4">
    <name type="scientific">Phanerochaete sordida</name>
    <dbReference type="NCBI Taxonomy" id="48140"/>
    <lineage>
        <taxon>Eukaryota</taxon>
        <taxon>Fungi</taxon>
        <taxon>Dikarya</taxon>
        <taxon>Basidiomycota</taxon>
        <taxon>Agaricomycotina</taxon>
        <taxon>Agaricomycetes</taxon>
        <taxon>Polyporales</taxon>
        <taxon>Phanerochaetaceae</taxon>
        <taxon>Phanerochaete</taxon>
    </lineage>
</organism>
<keyword evidence="2" id="KW-0812">Transmembrane</keyword>
<evidence type="ECO:0000256" key="1">
    <source>
        <dbReference type="SAM" id="MobiDB-lite"/>
    </source>
</evidence>
<dbReference type="AlphaFoldDB" id="A0A9P3LIY4"/>
<gene>
    <name evidence="3" type="ORF">PsYK624_130420</name>
</gene>
<accession>A0A9P3LIY4</accession>
<sequence>MTPISSMQRQPTFASETDSFVSDSDSSDYGELRSWFDDVTAECDVIRILLVGKSGSGKTTLVSKVFGFDLRNARVQAFSRGDHNIYQEITSPDASTTPNLRLHDSKGLESGSVENLKTIETFIKSREGRPLPEQLHAIWYCIEIPTAGQRPFEAGDIALLNHLKQSGNKVPVIIVFTKYDRILSRARNALHREHRQHGKDETTATALANQGASEVARRDYQKSCVDVLESKLTSASWMHHCAVSRKDDRAINALIELTESTLKESEVLKVIWASVQVADVELKIQASILVGKYMYWRVLGATMIPLNGIRRVTVLHVLTRIHRDIVRVWNLPDPNRILLGANMRVMVRKFFAEPMISPHLHLDAKPGGLAQGIKIVDIIMSGIANPAGVAAPLAVEAVKFLDSFVVSTPATVRVFMAYITNLILGLETLYWLARARRVHQLTRDDVSDAFTTYLGTMQCKEVQRAITDYIGDENVGQAWKRDKAVEEITRIVGQWRYDPATIFRSPLTSPALP</sequence>
<dbReference type="Gene3D" id="3.40.50.300">
    <property type="entry name" value="P-loop containing nucleotide triphosphate hydrolases"/>
    <property type="match status" value="1"/>
</dbReference>
<keyword evidence="2" id="KW-0472">Membrane</keyword>
<keyword evidence="2" id="KW-1133">Transmembrane helix</keyword>
<comment type="caution">
    <text evidence="3">The sequence shown here is derived from an EMBL/GenBank/DDBJ whole genome shotgun (WGS) entry which is preliminary data.</text>
</comment>